<keyword evidence="2" id="KW-1185">Reference proteome</keyword>
<dbReference type="Proteomes" id="UP001153954">
    <property type="component" value="Unassembled WGS sequence"/>
</dbReference>
<comment type="caution">
    <text evidence="1">The sequence shown here is derived from an EMBL/GenBank/DDBJ whole genome shotgun (WGS) entry which is preliminary data.</text>
</comment>
<sequence length="200" mass="23688">MCRRGFYRGRYQRHLLTDNLPRLQPELVAFIQDNAVLEVVFDNTRSLCHRCWQRAENLKKAAIRPPPVQEVPEEPQQHNVDAIHVPEYSRAPNTPRHCIFHNCQNTTRQRIPELVKIHKFYEYRLYIPDGARVCQEHLQNNNWAELPQNCLVTHDFNATQFSHICDMMRNALQRGSRLDFNARGALSDEEMHFWTGRNNE</sequence>
<dbReference type="EMBL" id="CAKOGL010000018">
    <property type="protein sequence ID" value="CAH2097765.1"/>
    <property type="molecule type" value="Genomic_DNA"/>
</dbReference>
<gene>
    <name evidence="1" type="ORF">EEDITHA_LOCUS12950</name>
</gene>
<accession>A0AAU9UEM2</accession>
<evidence type="ECO:0000313" key="2">
    <source>
        <dbReference type="Proteomes" id="UP001153954"/>
    </source>
</evidence>
<proteinExistence type="predicted"/>
<name>A0AAU9UEM2_EUPED</name>
<organism evidence="1 2">
    <name type="scientific">Euphydryas editha</name>
    <name type="common">Edith's checkerspot</name>
    <dbReference type="NCBI Taxonomy" id="104508"/>
    <lineage>
        <taxon>Eukaryota</taxon>
        <taxon>Metazoa</taxon>
        <taxon>Ecdysozoa</taxon>
        <taxon>Arthropoda</taxon>
        <taxon>Hexapoda</taxon>
        <taxon>Insecta</taxon>
        <taxon>Pterygota</taxon>
        <taxon>Neoptera</taxon>
        <taxon>Endopterygota</taxon>
        <taxon>Lepidoptera</taxon>
        <taxon>Glossata</taxon>
        <taxon>Ditrysia</taxon>
        <taxon>Papilionoidea</taxon>
        <taxon>Nymphalidae</taxon>
        <taxon>Nymphalinae</taxon>
        <taxon>Euphydryas</taxon>
    </lineage>
</organism>
<dbReference type="AlphaFoldDB" id="A0AAU9UEM2"/>
<evidence type="ECO:0000313" key="1">
    <source>
        <dbReference type="EMBL" id="CAH2097765.1"/>
    </source>
</evidence>
<reference evidence="1" key="1">
    <citation type="submission" date="2022-03" db="EMBL/GenBank/DDBJ databases">
        <authorList>
            <person name="Tunstrom K."/>
        </authorList>
    </citation>
    <scope>NUCLEOTIDE SEQUENCE</scope>
</reference>
<protein>
    <submittedName>
        <fullName evidence="1">Uncharacterized protein</fullName>
    </submittedName>
</protein>